<keyword evidence="8" id="KW-1133">Transmembrane helix</keyword>
<evidence type="ECO:0000313" key="13">
    <source>
        <dbReference type="EMBL" id="MBB5036974.1"/>
    </source>
</evidence>
<dbReference type="Pfam" id="PF00512">
    <property type="entry name" value="HisKA"/>
    <property type="match status" value="1"/>
</dbReference>
<dbReference type="NCBIfam" id="TIGR00229">
    <property type="entry name" value="sensory_box"/>
    <property type="match status" value="1"/>
</dbReference>
<proteinExistence type="predicted"/>
<comment type="caution">
    <text evidence="13">The sequence shown here is derived from an EMBL/GenBank/DDBJ whole genome shotgun (WGS) entry which is preliminary data.</text>
</comment>
<evidence type="ECO:0000259" key="12">
    <source>
        <dbReference type="PROSITE" id="PS50113"/>
    </source>
</evidence>
<dbReference type="InterPro" id="IPR003594">
    <property type="entry name" value="HATPase_dom"/>
</dbReference>
<evidence type="ECO:0000313" key="14">
    <source>
        <dbReference type="Proteomes" id="UP000534294"/>
    </source>
</evidence>
<dbReference type="SUPFAM" id="SSF55874">
    <property type="entry name" value="ATPase domain of HSP90 chaperone/DNA topoisomerase II/histidine kinase"/>
    <property type="match status" value="1"/>
</dbReference>
<dbReference type="Pfam" id="PF02518">
    <property type="entry name" value="HATPase_c"/>
    <property type="match status" value="1"/>
</dbReference>
<dbReference type="Proteomes" id="UP000534294">
    <property type="component" value="Unassembled WGS sequence"/>
</dbReference>
<evidence type="ECO:0000256" key="6">
    <source>
        <dbReference type="PROSITE-ProRule" id="PRU00169"/>
    </source>
</evidence>
<dbReference type="SUPFAM" id="SSF47384">
    <property type="entry name" value="Homodimeric domain of signal transducing histidine kinase"/>
    <property type="match status" value="1"/>
</dbReference>
<dbReference type="PROSITE" id="PS50112">
    <property type="entry name" value="PAS"/>
    <property type="match status" value="1"/>
</dbReference>
<evidence type="ECO:0000256" key="4">
    <source>
        <dbReference type="ARBA" id="ARBA00022679"/>
    </source>
</evidence>
<evidence type="ECO:0000256" key="2">
    <source>
        <dbReference type="ARBA" id="ARBA00012438"/>
    </source>
</evidence>
<dbReference type="Gene3D" id="3.40.50.2300">
    <property type="match status" value="1"/>
</dbReference>
<dbReference type="EMBL" id="JACHIF010000002">
    <property type="protein sequence ID" value="MBB5036974.1"/>
    <property type="molecule type" value="Genomic_DNA"/>
</dbReference>
<dbReference type="SMART" id="SM00388">
    <property type="entry name" value="HisKA"/>
    <property type="match status" value="1"/>
</dbReference>
<dbReference type="FunFam" id="3.30.565.10:FF:000006">
    <property type="entry name" value="Sensor histidine kinase WalK"/>
    <property type="match status" value="1"/>
</dbReference>
<dbReference type="Gene3D" id="3.30.565.10">
    <property type="entry name" value="Histidine kinase-like ATPase, C-terminal domain"/>
    <property type="match status" value="1"/>
</dbReference>
<dbReference type="CDD" id="cd00130">
    <property type="entry name" value="PAS"/>
    <property type="match status" value="1"/>
</dbReference>
<dbReference type="Gene3D" id="1.10.287.130">
    <property type="match status" value="1"/>
</dbReference>
<dbReference type="GO" id="GO:0009927">
    <property type="term" value="F:histidine phosphotransfer kinase activity"/>
    <property type="evidence" value="ECO:0007669"/>
    <property type="project" value="TreeGrafter"/>
</dbReference>
<keyword evidence="5" id="KW-0418">Kinase</keyword>
<dbReference type="InterPro" id="IPR000014">
    <property type="entry name" value="PAS"/>
</dbReference>
<dbReference type="PROSITE" id="PS50110">
    <property type="entry name" value="RESPONSE_REGULATORY"/>
    <property type="match status" value="1"/>
</dbReference>
<feature type="transmembrane region" description="Helical" evidence="8">
    <location>
        <begin position="142"/>
        <end position="160"/>
    </location>
</feature>
<dbReference type="Gene3D" id="3.30.450.20">
    <property type="entry name" value="PAS domain"/>
    <property type="match status" value="1"/>
</dbReference>
<dbReference type="SMART" id="SM00387">
    <property type="entry name" value="HATPase_c"/>
    <property type="match status" value="1"/>
</dbReference>
<dbReference type="SMART" id="SM00448">
    <property type="entry name" value="REC"/>
    <property type="match status" value="1"/>
</dbReference>
<dbReference type="SUPFAM" id="SSF55785">
    <property type="entry name" value="PYP-like sensor domain (PAS domain)"/>
    <property type="match status" value="1"/>
</dbReference>
<dbReference type="PROSITE" id="PS50113">
    <property type="entry name" value="PAC"/>
    <property type="match status" value="1"/>
</dbReference>
<evidence type="ECO:0000256" key="8">
    <source>
        <dbReference type="SAM" id="Phobius"/>
    </source>
</evidence>
<feature type="transmembrane region" description="Helical" evidence="8">
    <location>
        <begin position="209"/>
        <end position="228"/>
    </location>
</feature>
<accession>A0A7W7YIV0</accession>
<dbReference type="AlphaFoldDB" id="A0A7W7YIV0"/>
<feature type="transmembrane region" description="Helical" evidence="8">
    <location>
        <begin position="249"/>
        <end position="268"/>
    </location>
</feature>
<feature type="transmembrane region" description="Helical" evidence="8">
    <location>
        <begin position="21"/>
        <end position="44"/>
    </location>
</feature>
<sequence>MTSSAPRADFPLPLAGRICGVIVYAASLIVLGIATSNLALWFIPSLQFIADWPGMMIMRANTSFALTSAALSLFIWHRAGRSGRLTGAQWLASLLGMIPALIGGITSLEYLTGLNLGIDTLIAEASFPGDKADAFVVAPGRMSLNAALSLFFVGLALAGLDVSVDIRRPRRVFTAPILAVISALPACLGLVGYLSGAGGFTGLLKSTNMLLHTAMALVLLAVGILAVRGERQPVRRILSQGAGGILLRWLLPGATASLILLASGIGKARAYGYVAPGEGTALMLFGGLILLYALIVSASRAVDIQEARAQRAKSALHEEELRSRSILATSLDGVLLMDMHGCVVDWNLAAERIFGWRRDQILGRPLADHIIPERLRFAHNQGLKNYLLTGSGPVLGKRLELPALRQDGTEFPVELSINAVTDAEPPLFVGFIRDITERQQAEQALREAKEQAEKASQAKDDFLAALSHELRTPLTPVLLSSSVLSEDLRLPEDVRRTVAMIERHVTLEARLIDDLLDLTRISRGKLHLRLEKCDLNTLIRHAVEIIQEDATRKNLTLNLQLSPSDAALAGDSARLQQVFWNLLKNAVKFTPASGSITLISRPDDHQKGYMVTVQDTGVGFEPASAGQLFLPFEQEKPSTQHQFGGLGLGLAIAKAIVTLHGGEIHAFSAGAGHGATFTVRLPFGNLPDETTLTPASAHESLTEKQSLYILLVEDHEHTRQVLAHLLQRAGHRVICAGNVQEALEIASSAATKPNILISDLGLPDGTGLDLMLQLRSRGFTLPGIALSGYGMEEDHVRTREVGFACHLVKPVKFEQLTQALASLQNSLAVMD</sequence>
<dbReference type="InterPro" id="IPR000700">
    <property type="entry name" value="PAS-assoc_C"/>
</dbReference>
<evidence type="ECO:0000259" key="9">
    <source>
        <dbReference type="PROSITE" id="PS50109"/>
    </source>
</evidence>
<name>A0A7W7YIV0_9BACT</name>
<dbReference type="PANTHER" id="PTHR43047:SF72">
    <property type="entry name" value="OSMOSENSING HISTIDINE PROTEIN KINASE SLN1"/>
    <property type="match status" value="1"/>
</dbReference>
<dbReference type="Pfam" id="PF00989">
    <property type="entry name" value="PAS"/>
    <property type="match status" value="1"/>
</dbReference>
<dbReference type="PRINTS" id="PR00344">
    <property type="entry name" value="BCTRLSENSOR"/>
</dbReference>
<feature type="domain" description="Histidine kinase" evidence="9">
    <location>
        <begin position="465"/>
        <end position="685"/>
    </location>
</feature>
<dbReference type="InterPro" id="IPR013767">
    <property type="entry name" value="PAS_fold"/>
</dbReference>
<dbReference type="InterPro" id="IPR036097">
    <property type="entry name" value="HisK_dim/P_sf"/>
</dbReference>
<keyword evidence="7" id="KW-0175">Coiled coil</keyword>
<reference evidence="13 14" key="1">
    <citation type="submission" date="2020-08" db="EMBL/GenBank/DDBJ databases">
        <title>Genomic Encyclopedia of Type Strains, Phase IV (KMG-IV): sequencing the most valuable type-strain genomes for metagenomic binning, comparative biology and taxonomic classification.</title>
        <authorList>
            <person name="Goeker M."/>
        </authorList>
    </citation>
    <scope>NUCLEOTIDE SEQUENCE [LARGE SCALE GENOMIC DNA]</scope>
    <source>
        <strain evidence="13 14">DSM 12251</strain>
    </source>
</reference>
<keyword evidence="8" id="KW-0472">Membrane</keyword>
<dbReference type="SMART" id="SM00086">
    <property type="entry name" value="PAC"/>
    <property type="match status" value="1"/>
</dbReference>
<feature type="domain" description="Response regulatory" evidence="10">
    <location>
        <begin position="708"/>
        <end position="824"/>
    </location>
</feature>
<comment type="catalytic activity">
    <reaction evidence="1">
        <text>ATP + protein L-histidine = ADP + protein N-phospho-L-histidine.</text>
        <dbReference type="EC" id="2.7.13.3"/>
    </reaction>
</comment>
<dbReference type="SUPFAM" id="SSF52172">
    <property type="entry name" value="CheY-like"/>
    <property type="match status" value="1"/>
</dbReference>
<dbReference type="PANTHER" id="PTHR43047">
    <property type="entry name" value="TWO-COMPONENT HISTIDINE PROTEIN KINASE"/>
    <property type="match status" value="1"/>
</dbReference>
<evidence type="ECO:0000256" key="7">
    <source>
        <dbReference type="SAM" id="Coils"/>
    </source>
</evidence>
<feature type="domain" description="PAC" evidence="12">
    <location>
        <begin position="397"/>
        <end position="447"/>
    </location>
</feature>
<protein>
    <recommendedName>
        <fullName evidence="2">histidine kinase</fullName>
        <ecNumber evidence="2">2.7.13.3</ecNumber>
    </recommendedName>
</protein>
<evidence type="ECO:0000256" key="5">
    <source>
        <dbReference type="ARBA" id="ARBA00022777"/>
    </source>
</evidence>
<dbReference type="RefSeq" id="WP_184206407.1">
    <property type="nucleotide sequence ID" value="NZ_JACHIF010000002.1"/>
</dbReference>
<dbReference type="InterPro" id="IPR001789">
    <property type="entry name" value="Sig_transdc_resp-reg_receiver"/>
</dbReference>
<dbReference type="Pfam" id="PF00072">
    <property type="entry name" value="Response_reg"/>
    <property type="match status" value="1"/>
</dbReference>
<feature type="transmembrane region" description="Helical" evidence="8">
    <location>
        <begin position="172"/>
        <end position="194"/>
    </location>
</feature>
<organism evidence="13 14">
    <name type="scientific">Prosthecobacter dejongeii</name>
    <dbReference type="NCBI Taxonomy" id="48465"/>
    <lineage>
        <taxon>Bacteria</taxon>
        <taxon>Pseudomonadati</taxon>
        <taxon>Verrucomicrobiota</taxon>
        <taxon>Verrucomicrobiia</taxon>
        <taxon>Verrucomicrobiales</taxon>
        <taxon>Verrucomicrobiaceae</taxon>
        <taxon>Prosthecobacter</taxon>
    </lineage>
</organism>
<dbReference type="SMART" id="SM00091">
    <property type="entry name" value="PAS"/>
    <property type="match status" value="1"/>
</dbReference>
<dbReference type="EC" id="2.7.13.3" evidence="2"/>
<keyword evidence="3 6" id="KW-0597">Phosphoprotein</keyword>
<feature type="domain" description="PAS" evidence="11">
    <location>
        <begin position="319"/>
        <end position="390"/>
    </location>
</feature>
<evidence type="ECO:0000256" key="3">
    <source>
        <dbReference type="ARBA" id="ARBA00022553"/>
    </source>
</evidence>
<dbReference type="PROSITE" id="PS50109">
    <property type="entry name" value="HIS_KIN"/>
    <property type="match status" value="1"/>
</dbReference>
<feature type="transmembrane region" description="Helical" evidence="8">
    <location>
        <begin position="280"/>
        <end position="302"/>
    </location>
</feature>
<dbReference type="InterPro" id="IPR011006">
    <property type="entry name" value="CheY-like_superfamily"/>
</dbReference>
<dbReference type="GO" id="GO:0006355">
    <property type="term" value="P:regulation of DNA-templated transcription"/>
    <property type="evidence" value="ECO:0007669"/>
    <property type="project" value="InterPro"/>
</dbReference>
<evidence type="ECO:0000256" key="1">
    <source>
        <dbReference type="ARBA" id="ARBA00000085"/>
    </source>
</evidence>
<dbReference type="InterPro" id="IPR004358">
    <property type="entry name" value="Sig_transdc_His_kin-like_C"/>
</dbReference>
<dbReference type="InterPro" id="IPR035965">
    <property type="entry name" value="PAS-like_dom_sf"/>
</dbReference>
<evidence type="ECO:0000259" key="10">
    <source>
        <dbReference type="PROSITE" id="PS50110"/>
    </source>
</evidence>
<keyword evidence="4" id="KW-0808">Transferase</keyword>
<evidence type="ECO:0000259" key="11">
    <source>
        <dbReference type="PROSITE" id="PS50112"/>
    </source>
</evidence>
<dbReference type="InterPro" id="IPR003661">
    <property type="entry name" value="HisK_dim/P_dom"/>
</dbReference>
<gene>
    <name evidence="13" type="ORF">HNQ64_001216</name>
</gene>
<feature type="modified residue" description="4-aspartylphosphate" evidence="6">
    <location>
        <position position="759"/>
    </location>
</feature>
<dbReference type="GO" id="GO:0005886">
    <property type="term" value="C:plasma membrane"/>
    <property type="evidence" value="ECO:0007669"/>
    <property type="project" value="TreeGrafter"/>
</dbReference>
<dbReference type="GO" id="GO:0000155">
    <property type="term" value="F:phosphorelay sensor kinase activity"/>
    <property type="evidence" value="ECO:0007669"/>
    <property type="project" value="InterPro"/>
</dbReference>
<feature type="transmembrane region" description="Helical" evidence="8">
    <location>
        <begin position="56"/>
        <end position="76"/>
    </location>
</feature>
<keyword evidence="8" id="KW-0812">Transmembrane</keyword>
<feature type="coiled-coil region" evidence="7">
    <location>
        <begin position="435"/>
        <end position="465"/>
    </location>
</feature>
<keyword evidence="14" id="KW-1185">Reference proteome</keyword>
<dbReference type="InterPro" id="IPR005467">
    <property type="entry name" value="His_kinase_dom"/>
</dbReference>
<feature type="transmembrane region" description="Helical" evidence="8">
    <location>
        <begin position="88"/>
        <end position="108"/>
    </location>
</feature>
<dbReference type="InterPro" id="IPR036890">
    <property type="entry name" value="HATPase_C_sf"/>
</dbReference>
<dbReference type="InterPro" id="IPR001610">
    <property type="entry name" value="PAC"/>
</dbReference>
<dbReference type="CDD" id="cd00082">
    <property type="entry name" value="HisKA"/>
    <property type="match status" value="1"/>
</dbReference>